<dbReference type="AlphaFoldDB" id="A0A1I6R611"/>
<evidence type="ECO:0000256" key="5">
    <source>
        <dbReference type="SAM" id="Phobius"/>
    </source>
</evidence>
<dbReference type="GO" id="GO:0006508">
    <property type="term" value="P:proteolysis"/>
    <property type="evidence" value="ECO:0007669"/>
    <property type="project" value="UniProtKB-KW"/>
</dbReference>
<keyword evidence="4 5" id="KW-0472">Membrane</keyword>
<feature type="domain" description="Peptidase S54 rhomboid" evidence="6">
    <location>
        <begin position="72"/>
        <end position="215"/>
    </location>
</feature>
<dbReference type="Pfam" id="PF01694">
    <property type="entry name" value="Rhomboid"/>
    <property type="match status" value="1"/>
</dbReference>
<evidence type="ECO:0000256" key="2">
    <source>
        <dbReference type="ARBA" id="ARBA00022692"/>
    </source>
</evidence>
<dbReference type="RefSeq" id="WP_093364235.1">
    <property type="nucleotide sequence ID" value="NZ_FOZZ01000003.1"/>
</dbReference>
<dbReference type="InterPro" id="IPR022764">
    <property type="entry name" value="Peptidase_S54_rhomboid_dom"/>
</dbReference>
<comment type="subcellular location">
    <subcellularLocation>
        <location evidence="1">Membrane</location>
        <topology evidence="1">Multi-pass membrane protein</topology>
    </subcellularLocation>
</comment>
<dbReference type="Pfam" id="PF20216">
    <property type="entry name" value="DUF6576"/>
    <property type="match status" value="1"/>
</dbReference>
<keyword evidence="8" id="KW-0378">Hydrolase</keyword>
<name>A0A1I6R611_9SPHI</name>
<evidence type="ECO:0000313" key="8">
    <source>
        <dbReference type="EMBL" id="SFS60020.1"/>
    </source>
</evidence>
<feature type="domain" description="DUF6576" evidence="7">
    <location>
        <begin position="259"/>
        <end position="286"/>
    </location>
</feature>
<dbReference type="Proteomes" id="UP000198785">
    <property type="component" value="Unassembled WGS sequence"/>
</dbReference>
<gene>
    <name evidence="8" type="ORF">SAMN05660206_103114</name>
</gene>
<keyword evidence="3 5" id="KW-1133">Transmembrane helix</keyword>
<dbReference type="STRING" id="683125.SAMN05660206_103114"/>
<keyword evidence="2 5" id="KW-0812">Transmembrane</keyword>
<feature type="transmembrane region" description="Helical" evidence="5">
    <location>
        <begin position="198"/>
        <end position="217"/>
    </location>
</feature>
<accession>A0A1I6R611</accession>
<dbReference type="EMBL" id="FOZZ01000003">
    <property type="protein sequence ID" value="SFS60020.1"/>
    <property type="molecule type" value="Genomic_DNA"/>
</dbReference>
<dbReference type="Gene3D" id="1.20.1540.10">
    <property type="entry name" value="Rhomboid-like"/>
    <property type="match status" value="1"/>
</dbReference>
<keyword evidence="8" id="KW-0645">Protease</keyword>
<dbReference type="GO" id="GO:0004252">
    <property type="term" value="F:serine-type endopeptidase activity"/>
    <property type="evidence" value="ECO:0007669"/>
    <property type="project" value="InterPro"/>
</dbReference>
<reference evidence="8 9" key="1">
    <citation type="submission" date="2016-10" db="EMBL/GenBank/DDBJ databases">
        <authorList>
            <person name="de Groot N.N."/>
        </authorList>
    </citation>
    <scope>NUCLEOTIDE SEQUENCE [LARGE SCALE GENOMIC DNA]</scope>
    <source>
        <strain evidence="8 9">DSM 22789</strain>
    </source>
</reference>
<proteinExistence type="predicted"/>
<feature type="transmembrane region" description="Helical" evidence="5">
    <location>
        <begin position="21"/>
        <end position="39"/>
    </location>
</feature>
<dbReference type="InterPro" id="IPR035952">
    <property type="entry name" value="Rhomboid-like_sf"/>
</dbReference>
<evidence type="ECO:0000256" key="3">
    <source>
        <dbReference type="ARBA" id="ARBA00022989"/>
    </source>
</evidence>
<feature type="transmembrane region" description="Helical" evidence="5">
    <location>
        <begin position="112"/>
        <end position="136"/>
    </location>
</feature>
<keyword evidence="9" id="KW-1185">Reference proteome</keyword>
<dbReference type="SUPFAM" id="SSF144091">
    <property type="entry name" value="Rhomboid-like"/>
    <property type="match status" value="1"/>
</dbReference>
<sequence>MERKENVLRAFWRDTYRSKSPIPYILSAQVLLFVLIHFFDLLKEVNLIQMPLYDYALDYLRLPLSPERFLTQPWSLITYSFLYTGLFHLLFDCLWLYWIGNTFLNFLNKRQFLFVYISSILTGGILYVLLGFIPILHQSFQTSFSSSAFAIGALVASIATLVPQMHIRLFLFGNVQLKTIAIVYTALQLVFIALVNKAGAVTFLIMVFGGILFTYALQRGNDWSLLFKKTKPSKLKVVHRNNNLTGSALKYKHQSDLPNQDEIDYILDKISVSGYDSLTSYEKETLFRVGDDYDEEEEEYE</sequence>
<evidence type="ECO:0000256" key="4">
    <source>
        <dbReference type="ARBA" id="ARBA00023136"/>
    </source>
</evidence>
<feature type="transmembrane region" description="Helical" evidence="5">
    <location>
        <begin position="76"/>
        <end position="100"/>
    </location>
</feature>
<evidence type="ECO:0000259" key="6">
    <source>
        <dbReference type="Pfam" id="PF01694"/>
    </source>
</evidence>
<feature type="transmembrane region" description="Helical" evidence="5">
    <location>
        <begin position="142"/>
        <end position="162"/>
    </location>
</feature>
<organism evidence="8 9">
    <name type="scientific">Sphingobacterium wenxiniae</name>
    <dbReference type="NCBI Taxonomy" id="683125"/>
    <lineage>
        <taxon>Bacteria</taxon>
        <taxon>Pseudomonadati</taxon>
        <taxon>Bacteroidota</taxon>
        <taxon>Sphingobacteriia</taxon>
        <taxon>Sphingobacteriales</taxon>
        <taxon>Sphingobacteriaceae</taxon>
        <taxon>Sphingobacterium</taxon>
    </lineage>
</organism>
<evidence type="ECO:0000256" key="1">
    <source>
        <dbReference type="ARBA" id="ARBA00004141"/>
    </source>
</evidence>
<evidence type="ECO:0000313" key="9">
    <source>
        <dbReference type="Proteomes" id="UP000198785"/>
    </source>
</evidence>
<feature type="transmembrane region" description="Helical" evidence="5">
    <location>
        <begin position="169"/>
        <end position="192"/>
    </location>
</feature>
<evidence type="ECO:0000259" key="7">
    <source>
        <dbReference type="Pfam" id="PF20216"/>
    </source>
</evidence>
<dbReference type="OrthoDB" id="680602at2"/>
<protein>
    <submittedName>
        <fullName evidence="8">Membrane associated serine protease, rhomboid family</fullName>
    </submittedName>
</protein>
<dbReference type="GO" id="GO:0016020">
    <property type="term" value="C:membrane"/>
    <property type="evidence" value="ECO:0007669"/>
    <property type="project" value="UniProtKB-SubCell"/>
</dbReference>
<dbReference type="InterPro" id="IPR046483">
    <property type="entry name" value="DUF6576"/>
</dbReference>